<evidence type="ECO:0000259" key="2">
    <source>
        <dbReference type="Pfam" id="PF04892"/>
    </source>
</evidence>
<comment type="caution">
    <text evidence="3">The sequence shown here is derived from an EMBL/GenBank/DDBJ whole genome shotgun (WGS) entry which is preliminary data.</text>
</comment>
<reference evidence="3 4" key="1">
    <citation type="submission" date="2018-10" db="EMBL/GenBank/DDBJ databases">
        <title>Genomic Encyclopedia of Archaeal and Bacterial Type Strains, Phase II (KMG-II): from individual species to whole genera.</title>
        <authorList>
            <person name="Goeker M."/>
        </authorList>
    </citation>
    <scope>NUCLEOTIDE SEQUENCE [LARGE SCALE GENOMIC DNA]</scope>
    <source>
        <strain evidence="3 4">DSM 19727</strain>
    </source>
</reference>
<keyword evidence="1" id="KW-0812">Transmembrane</keyword>
<sequence>MSQKIKFYLATLYLTVLFYIVFFLSERINTDFKGIINWIPFHKVIYFFKDPDSYESVKLLSFLIELFGNIVLLMPFSFALKQLFNKQYVLKKFLSIVLFTSVFIEFIQYLFNIGVADIDDVILNTVGGFVGYLITRSQTNIFPTYITKNNLRGYKDLKQ</sequence>
<organism evidence="3 4">
    <name type="scientific">Flavobacterium weaverense</name>
    <dbReference type="NCBI Taxonomy" id="271156"/>
    <lineage>
        <taxon>Bacteria</taxon>
        <taxon>Pseudomonadati</taxon>
        <taxon>Bacteroidota</taxon>
        <taxon>Flavobacteriia</taxon>
        <taxon>Flavobacteriales</taxon>
        <taxon>Flavobacteriaceae</taxon>
        <taxon>Flavobacterium</taxon>
    </lineage>
</organism>
<evidence type="ECO:0000313" key="4">
    <source>
        <dbReference type="Proteomes" id="UP000280368"/>
    </source>
</evidence>
<dbReference type="EMBL" id="REFH01000011">
    <property type="protein sequence ID" value="RMA73106.1"/>
    <property type="molecule type" value="Genomic_DNA"/>
</dbReference>
<feature type="transmembrane region" description="Helical" evidence="1">
    <location>
        <begin position="7"/>
        <end position="25"/>
    </location>
</feature>
<gene>
    <name evidence="3" type="ORF">BC961_2710</name>
</gene>
<proteinExistence type="predicted"/>
<keyword evidence="4" id="KW-1185">Reference proteome</keyword>
<dbReference type="PANTHER" id="PTHR36834">
    <property type="entry name" value="MEMBRANE PROTEIN-RELATED"/>
    <property type="match status" value="1"/>
</dbReference>
<dbReference type="OrthoDB" id="9805025at2"/>
<feature type="transmembrane region" description="Helical" evidence="1">
    <location>
        <begin position="59"/>
        <end position="80"/>
    </location>
</feature>
<feature type="domain" description="VanZ-like" evidence="2">
    <location>
        <begin position="12"/>
        <end position="136"/>
    </location>
</feature>
<keyword evidence="1" id="KW-1133">Transmembrane helix</keyword>
<protein>
    <submittedName>
        <fullName evidence="3">VanZ like protein</fullName>
    </submittedName>
</protein>
<dbReference type="AlphaFoldDB" id="A0A3L9ZKP8"/>
<dbReference type="InterPro" id="IPR053150">
    <property type="entry name" value="Teicoplanin_resist-assoc"/>
</dbReference>
<keyword evidence="1" id="KW-0472">Membrane</keyword>
<dbReference type="InterPro" id="IPR006976">
    <property type="entry name" value="VanZ-like"/>
</dbReference>
<dbReference type="Pfam" id="PF04892">
    <property type="entry name" value="VanZ"/>
    <property type="match status" value="1"/>
</dbReference>
<evidence type="ECO:0000313" key="3">
    <source>
        <dbReference type="EMBL" id="RMA73106.1"/>
    </source>
</evidence>
<dbReference type="PANTHER" id="PTHR36834:SF2">
    <property type="entry name" value="MEMBRANE PROTEIN"/>
    <property type="match status" value="1"/>
</dbReference>
<name>A0A3L9ZKP8_9FLAO</name>
<evidence type="ECO:0000256" key="1">
    <source>
        <dbReference type="SAM" id="Phobius"/>
    </source>
</evidence>
<dbReference type="RefSeq" id="WP_121926278.1">
    <property type="nucleotide sequence ID" value="NZ_CBCSGA010000013.1"/>
</dbReference>
<feature type="transmembrane region" description="Helical" evidence="1">
    <location>
        <begin position="92"/>
        <end position="111"/>
    </location>
</feature>
<dbReference type="Proteomes" id="UP000280368">
    <property type="component" value="Unassembled WGS sequence"/>
</dbReference>
<accession>A0A3L9ZKP8</accession>